<dbReference type="Pfam" id="PF13358">
    <property type="entry name" value="DDE_3"/>
    <property type="match status" value="1"/>
</dbReference>
<dbReference type="EMBL" id="JAPQKL010000008">
    <property type="protein sequence ID" value="KAJ5120307.1"/>
    <property type="molecule type" value="Genomic_DNA"/>
</dbReference>
<gene>
    <name evidence="3" type="ORF">N7515_009695</name>
</gene>
<dbReference type="InterPro" id="IPR052338">
    <property type="entry name" value="Transposase_5"/>
</dbReference>
<protein>
    <recommendedName>
        <fullName evidence="5">Tc1-like transposase DDE domain-containing protein</fullName>
    </recommendedName>
</protein>
<evidence type="ECO:0008006" key="5">
    <source>
        <dbReference type="Google" id="ProtNLM"/>
    </source>
</evidence>
<feature type="domain" description="Transposase Tc1-like" evidence="1">
    <location>
        <begin position="181"/>
        <end position="249"/>
    </location>
</feature>
<evidence type="ECO:0000313" key="4">
    <source>
        <dbReference type="Proteomes" id="UP001149079"/>
    </source>
</evidence>
<keyword evidence="4" id="KW-1185">Reference proteome</keyword>
<dbReference type="PANTHER" id="PTHR23022">
    <property type="entry name" value="TRANSPOSABLE ELEMENT-RELATED"/>
    <property type="match status" value="1"/>
</dbReference>
<sequence length="425" mass="49453">METADEFINERQRIRAEAADALQYAQGRMAFYFDRKHKPVELKNYAYIRLTRKPGHVGYTLEGSSCLSPVKMGPFRIIRRVGNLAVPPQKFPLMRPHTRVFRTRANQLTFFKHLPWFPERPYVLLIQTGQAEIGIPTATIARHFGLSPSTIQYTLEQEHARVDGKTCPRPGRPPILSEGDKRLILRLITRDPFIVYREIREQSGLTASDDTLLRLVKSSGYGHWKAKKIPFLTPEVAALRLEWAEAHQNWTWDDWKRVVWSDECSVEIGKGKRHRWVFHLNHTNVKYKKEHVVTYRKSKGLSIMIWGAIWGGGSSKIYQMVRDEASARNGYSARSYLDVLEGNLPQILDDTNRIFMQDNAPIHTARLIKSWLDEHKYDVMKWPPYSPDLNPIEHAWAKLKEMIDRLDPHLESHRHPISLQGKHMI</sequence>
<dbReference type="GeneID" id="81409609"/>
<dbReference type="Proteomes" id="UP001149079">
    <property type="component" value="Unassembled WGS sequence"/>
</dbReference>
<dbReference type="SUPFAM" id="SSF46689">
    <property type="entry name" value="Homeodomain-like"/>
    <property type="match status" value="1"/>
</dbReference>
<dbReference type="GO" id="GO:0015074">
    <property type="term" value="P:DNA integration"/>
    <property type="evidence" value="ECO:0007669"/>
    <property type="project" value="InterPro"/>
</dbReference>
<evidence type="ECO:0000259" key="2">
    <source>
        <dbReference type="Pfam" id="PF13358"/>
    </source>
</evidence>
<organism evidence="3 4">
    <name type="scientific">Penicillium bovifimosum</name>
    <dbReference type="NCBI Taxonomy" id="126998"/>
    <lineage>
        <taxon>Eukaryota</taxon>
        <taxon>Fungi</taxon>
        <taxon>Dikarya</taxon>
        <taxon>Ascomycota</taxon>
        <taxon>Pezizomycotina</taxon>
        <taxon>Eurotiomycetes</taxon>
        <taxon>Eurotiomycetidae</taxon>
        <taxon>Eurotiales</taxon>
        <taxon>Aspergillaceae</taxon>
        <taxon>Penicillium</taxon>
    </lineage>
</organism>
<evidence type="ECO:0000259" key="1">
    <source>
        <dbReference type="Pfam" id="PF01498"/>
    </source>
</evidence>
<reference evidence="3" key="1">
    <citation type="submission" date="2022-11" db="EMBL/GenBank/DDBJ databases">
        <authorList>
            <person name="Petersen C."/>
        </authorList>
    </citation>
    <scope>NUCLEOTIDE SEQUENCE</scope>
    <source>
        <strain evidence="3">IBT 22155</strain>
    </source>
</reference>
<dbReference type="InterPro" id="IPR036397">
    <property type="entry name" value="RNaseH_sf"/>
</dbReference>
<reference evidence="3" key="2">
    <citation type="journal article" date="2023" name="IMA Fungus">
        <title>Comparative genomic study of the Penicillium genus elucidates a diverse pangenome and 15 lateral gene transfer events.</title>
        <authorList>
            <person name="Petersen C."/>
            <person name="Sorensen T."/>
            <person name="Nielsen M.R."/>
            <person name="Sondergaard T.E."/>
            <person name="Sorensen J.L."/>
            <person name="Fitzpatrick D.A."/>
            <person name="Frisvad J.C."/>
            <person name="Nielsen K.L."/>
        </authorList>
    </citation>
    <scope>NUCLEOTIDE SEQUENCE</scope>
    <source>
        <strain evidence="3">IBT 22155</strain>
    </source>
</reference>
<proteinExistence type="predicted"/>
<evidence type="ECO:0000313" key="3">
    <source>
        <dbReference type="EMBL" id="KAJ5120307.1"/>
    </source>
</evidence>
<feature type="domain" description="Tc1-like transposase DDE" evidence="2">
    <location>
        <begin position="331"/>
        <end position="404"/>
    </location>
</feature>
<comment type="caution">
    <text evidence="3">The sequence shown here is derived from an EMBL/GenBank/DDBJ whole genome shotgun (WGS) entry which is preliminary data.</text>
</comment>
<name>A0A9W9KUD6_9EURO</name>
<dbReference type="Gene3D" id="3.30.420.10">
    <property type="entry name" value="Ribonuclease H-like superfamily/Ribonuclease H"/>
    <property type="match status" value="1"/>
</dbReference>
<dbReference type="PANTHER" id="PTHR23022:SF135">
    <property type="entry name" value="SI:DKEY-77F5.3"/>
    <property type="match status" value="1"/>
</dbReference>
<dbReference type="GO" id="GO:0003677">
    <property type="term" value="F:DNA binding"/>
    <property type="evidence" value="ECO:0007669"/>
    <property type="project" value="InterPro"/>
</dbReference>
<dbReference type="RefSeq" id="XP_056516811.1">
    <property type="nucleotide sequence ID" value="XM_056670438.1"/>
</dbReference>
<dbReference type="Pfam" id="PF01498">
    <property type="entry name" value="HTH_Tnp_Tc3_2"/>
    <property type="match status" value="1"/>
</dbReference>
<dbReference type="OrthoDB" id="5151590at2759"/>
<dbReference type="InterPro" id="IPR038717">
    <property type="entry name" value="Tc1-like_DDE_dom"/>
</dbReference>
<dbReference type="GO" id="GO:0006313">
    <property type="term" value="P:DNA transposition"/>
    <property type="evidence" value="ECO:0007669"/>
    <property type="project" value="InterPro"/>
</dbReference>
<dbReference type="AlphaFoldDB" id="A0A9W9KUD6"/>
<accession>A0A9W9KUD6</accession>
<dbReference type="InterPro" id="IPR002492">
    <property type="entry name" value="Transposase_Tc1-like"/>
</dbReference>
<dbReference type="InterPro" id="IPR009057">
    <property type="entry name" value="Homeodomain-like_sf"/>
</dbReference>